<protein>
    <recommendedName>
        <fullName evidence="5">Lipoprotein with Yx(FWY)xxD motif</fullName>
    </recommendedName>
</protein>
<dbReference type="Proteomes" id="UP001523216">
    <property type="component" value="Unassembled WGS sequence"/>
</dbReference>
<dbReference type="PANTHER" id="PTHR39335">
    <property type="entry name" value="BLL4220 PROTEIN"/>
    <property type="match status" value="1"/>
</dbReference>
<evidence type="ECO:0000313" key="3">
    <source>
        <dbReference type="EMBL" id="MCM4078625.1"/>
    </source>
</evidence>
<dbReference type="Pfam" id="PF03640">
    <property type="entry name" value="Lipoprotein_15"/>
    <property type="match status" value="4"/>
</dbReference>
<feature type="chain" id="PRO_5046074036" description="Lipoprotein with Yx(FWY)xxD motif" evidence="2">
    <location>
        <begin position="26"/>
        <end position="335"/>
    </location>
</feature>
<keyword evidence="4" id="KW-1185">Reference proteome</keyword>
<proteinExistence type="predicted"/>
<dbReference type="RefSeq" id="WP_251798463.1">
    <property type="nucleotide sequence ID" value="NZ_JAMQOL010000016.1"/>
</dbReference>
<accession>A0ABT0XXW2</accession>
<feature type="region of interest" description="Disordered" evidence="1">
    <location>
        <begin position="53"/>
        <end position="88"/>
    </location>
</feature>
<name>A0ABT0XXW2_9ACTN</name>
<reference evidence="3 4" key="1">
    <citation type="submission" date="2022-06" db="EMBL/GenBank/DDBJ databases">
        <title>Actinoplanes abujensis sp. nov., isolated from Nigerian arid soil.</title>
        <authorList>
            <person name="Ding P."/>
        </authorList>
    </citation>
    <scope>NUCLEOTIDE SEQUENCE [LARGE SCALE GENOMIC DNA]</scope>
    <source>
        <strain evidence="4">TRM88002</strain>
    </source>
</reference>
<comment type="caution">
    <text evidence="3">The sequence shown here is derived from an EMBL/GenBank/DDBJ whole genome shotgun (WGS) entry which is preliminary data.</text>
</comment>
<dbReference type="InterPro" id="IPR005297">
    <property type="entry name" value="Lipoprotein_repeat"/>
</dbReference>
<evidence type="ECO:0000256" key="2">
    <source>
        <dbReference type="SAM" id="SignalP"/>
    </source>
</evidence>
<evidence type="ECO:0000313" key="4">
    <source>
        <dbReference type="Proteomes" id="UP001523216"/>
    </source>
</evidence>
<feature type="signal peptide" evidence="2">
    <location>
        <begin position="1"/>
        <end position="25"/>
    </location>
</feature>
<keyword evidence="2" id="KW-0732">Signal</keyword>
<sequence length="335" mass="34362">MARTSARAPAVSLAAATLFAVAACAGDKPAEPAGTAGAAAAGQIQLVDAPASSLGLTGDGRGGQPTASAEPTATVASPSAVPDTGSAAPSKWVQLSVNKASIGETVTEVRGFTLYRFAKDTAEPVATNCTGDCAVRWPPVLIQAGGRVFLDGLQTDEVGAIRRSDGGVQVTLGGRPVYRFADDTVPGDFNGQGVDNAWFAIKRDGSANDALIGTEVVKPAKPDRTATLTAKKGSDGAVVVDDDGATLYRNDEDSTDPPASKCTGACATLWRPVVAENGKKVKVVGIDEKRVWWLRREDGTKQVTLDGAPLYRNAADKSTGVVIASAAVQGWTPAR</sequence>
<dbReference type="EMBL" id="JAMQOL010000016">
    <property type="protein sequence ID" value="MCM4078625.1"/>
    <property type="molecule type" value="Genomic_DNA"/>
</dbReference>
<evidence type="ECO:0008006" key="5">
    <source>
        <dbReference type="Google" id="ProtNLM"/>
    </source>
</evidence>
<dbReference type="PANTHER" id="PTHR39335:SF1">
    <property type="entry name" value="BLL4220 PROTEIN"/>
    <property type="match status" value="1"/>
</dbReference>
<evidence type="ECO:0000256" key="1">
    <source>
        <dbReference type="SAM" id="MobiDB-lite"/>
    </source>
</evidence>
<dbReference type="PROSITE" id="PS51257">
    <property type="entry name" value="PROKAR_LIPOPROTEIN"/>
    <property type="match status" value="1"/>
</dbReference>
<gene>
    <name evidence="3" type="ORF">LXN57_13700</name>
</gene>
<organism evidence="3 4">
    <name type="scientific">Paractinoplanes hotanensis</name>
    <dbReference type="NCBI Taxonomy" id="2906497"/>
    <lineage>
        <taxon>Bacteria</taxon>
        <taxon>Bacillati</taxon>
        <taxon>Actinomycetota</taxon>
        <taxon>Actinomycetes</taxon>
        <taxon>Micromonosporales</taxon>
        <taxon>Micromonosporaceae</taxon>
        <taxon>Paractinoplanes</taxon>
    </lineage>
</organism>
<feature type="compositionally biased region" description="Polar residues" evidence="1">
    <location>
        <begin position="65"/>
        <end position="77"/>
    </location>
</feature>